<dbReference type="Proteomes" id="UP000887563">
    <property type="component" value="Unplaced"/>
</dbReference>
<dbReference type="AlphaFoldDB" id="A0A914N6G1"/>
<dbReference type="PANTHER" id="PTHR45728">
    <property type="entry name" value="ACETYL-COA CARBOXYLASE, ISOFORM A"/>
    <property type="match status" value="1"/>
</dbReference>
<dbReference type="Gene3D" id="3.30.470.20">
    <property type="entry name" value="ATP-grasp fold, B domain"/>
    <property type="match status" value="1"/>
</dbReference>
<dbReference type="GO" id="GO:0005739">
    <property type="term" value="C:mitochondrion"/>
    <property type="evidence" value="ECO:0007669"/>
    <property type="project" value="TreeGrafter"/>
</dbReference>
<dbReference type="InterPro" id="IPR005479">
    <property type="entry name" value="CPAse_ATP-bd"/>
</dbReference>
<dbReference type="WBParaSite" id="Minc3s03252g33291">
    <property type="protein sequence ID" value="Minc3s03252g33291"/>
    <property type="gene ID" value="Minc3s03252g33291"/>
</dbReference>
<dbReference type="PANTHER" id="PTHR45728:SF3">
    <property type="entry name" value="ACETYL-COA CARBOXYLASE"/>
    <property type="match status" value="1"/>
</dbReference>
<proteinExistence type="predicted"/>
<evidence type="ECO:0000313" key="2">
    <source>
        <dbReference type="Proteomes" id="UP000887563"/>
    </source>
</evidence>
<sequence>MYLPSEQKYYFLKLNPRLQLEQKFTEMSANINIPALQLQIAMGIPLQKITETRLYCGMDG</sequence>
<dbReference type="InterPro" id="IPR049076">
    <property type="entry name" value="ACCA"/>
</dbReference>
<organism evidence="2 3">
    <name type="scientific">Meloidogyne incognita</name>
    <name type="common">Southern root-knot nematode worm</name>
    <name type="synonym">Oxyuris incognita</name>
    <dbReference type="NCBI Taxonomy" id="6306"/>
    <lineage>
        <taxon>Eukaryota</taxon>
        <taxon>Metazoa</taxon>
        <taxon>Ecdysozoa</taxon>
        <taxon>Nematoda</taxon>
        <taxon>Chromadorea</taxon>
        <taxon>Rhabditida</taxon>
        <taxon>Tylenchina</taxon>
        <taxon>Tylenchomorpha</taxon>
        <taxon>Tylenchoidea</taxon>
        <taxon>Meloidogynidae</taxon>
        <taxon>Meloidogyninae</taxon>
        <taxon>Meloidogyne</taxon>
        <taxon>Meloidogyne incognita group</taxon>
    </lineage>
</organism>
<evidence type="ECO:0000259" key="1">
    <source>
        <dbReference type="Pfam" id="PF02786"/>
    </source>
</evidence>
<protein>
    <submittedName>
        <fullName evidence="3">Carbamoyl-phosphate synthetase large subunit-like ATP-binding domain-containing protein</fullName>
    </submittedName>
</protein>
<accession>A0A914N6G1</accession>
<dbReference type="GO" id="GO:0006633">
    <property type="term" value="P:fatty acid biosynthetic process"/>
    <property type="evidence" value="ECO:0007669"/>
    <property type="project" value="TreeGrafter"/>
</dbReference>
<feature type="domain" description="Carbamoyl phosphate synthase ATP-binding" evidence="1">
    <location>
        <begin position="4"/>
        <end position="48"/>
    </location>
</feature>
<dbReference type="SUPFAM" id="SSF56059">
    <property type="entry name" value="Glutathione synthetase ATP-binding domain-like"/>
    <property type="match status" value="1"/>
</dbReference>
<evidence type="ECO:0000313" key="3">
    <source>
        <dbReference type="WBParaSite" id="Minc3s03252g33291"/>
    </source>
</evidence>
<dbReference type="GO" id="GO:0005524">
    <property type="term" value="F:ATP binding"/>
    <property type="evidence" value="ECO:0007669"/>
    <property type="project" value="InterPro"/>
</dbReference>
<name>A0A914N6G1_MELIC</name>
<dbReference type="Pfam" id="PF02786">
    <property type="entry name" value="CPSase_L_D2"/>
    <property type="match status" value="1"/>
</dbReference>
<keyword evidence="2" id="KW-1185">Reference proteome</keyword>
<reference evidence="3" key="1">
    <citation type="submission" date="2022-11" db="UniProtKB">
        <authorList>
            <consortium name="WormBaseParasite"/>
        </authorList>
    </citation>
    <scope>IDENTIFICATION</scope>
</reference>
<dbReference type="GO" id="GO:0003989">
    <property type="term" value="F:acetyl-CoA carboxylase activity"/>
    <property type="evidence" value="ECO:0007669"/>
    <property type="project" value="InterPro"/>
</dbReference>